<keyword evidence="2" id="KW-1185">Reference proteome</keyword>
<dbReference type="InterPro" id="IPR025427">
    <property type="entry name" value="DUF4160"/>
</dbReference>
<gene>
    <name evidence="1" type="ORF">CJ255_18930</name>
</gene>
<dbReference type="Pfam" id="PF13711">
    <property type="entry name" value="DUF4160"/>
    <property type="match status" value="1"/>
</dbReference>
<evidence type="ECO:0000313" key="2">
    <source>
        <dbReference type="Proteomes" id="UP000220527"/>
    </source>
</evidence>
<dbReference type="AlphaFoldDB" id="A0A2A6REX3"/>
<evidence type="ECO:0000313" key="1">
    <source>
        <dbReference type="EMBL" id="PDW01481.1"/>
    </source>
</evidence>
<name>A0A2A6REX3_9CHLR</name>
<dbReference type="Proteomes" id="UP000220527">
    <property type="component" value="Unassembled WGS sequence"/>
</dbReference>
<sequence>MPTALRIGPYRFYFYAYDCQEPRHVHVDREQLSCKLWLDPDIVIADNHGYSRRELREIERLAREHVKELRHAWDAFCAGGSGAA</sequence>
<protein>
    <recommendedName>
        <fullName evidence="3">DUF4160 domain-containing protein</fullName>
    </recommendedName>
</protein>
<accession>A0A2A6REX3</accession>
<proteinExistence type="predicted"/>
<organism evidence="1 2">
    <name type="scientific">Candidatus Viridilinea mediisalina</name>
    <dbReference type="NCBI Taxonomy" id="2024553"/>
    <lineage>
        <taxon>Bacteria</taxon>
        <taxon>Bacillati</taxon>
        <taxon>Chloroflexota</taxon>
        <taxon>Chloroflexia</taxon>
        <taxon>Chloroflexales</taxon>
        <taxon>Chloroflexineae</taxon>
        <taxon>Oscillochloridaceae</taxon>
        <taxon>Candidatus Viridilinea</taxon>
    </lineage>
</organism>
<comment type="caution">
    <text evidence="1">The sequence shown here is derived from an EMBL/GenBank/DDBJ whole genome shotgun (WGS) entry which is preliminary data.</text>
</comment>
<dbReference type="OrthoDB" id="122670at2"/>
<dbReference type="RefSeq" id="WP_097645657.1">
    <property type="nucleotide sequence ID" value="NZ_NQWI01000136.1"/>
</dbReference>
<reference evidence="2" key="1">
    <citation type="submission" date="2017-08" db="EMBL/GenBank/DDBJ databases">
        <authorList>
            <person name="Grouzdev D.S."/>
            <person name="Gaisin V.A."/>
            <person name="Rysina M.S."/>
            <person name="Gorlenko V.M."/>
        </authorList>
    </citation>
    <scope>NUCLEOTIDE SEQUENCE [LARGE SCALE GENOMIC DNA]</scope>
    <source>
        <strain evidence="2">Kir15-3F</strain>
    </source>
</reference>
<dbReference type="EMBL" id="NQWI01000136">
    <property type="protein sequence ID" value="PDW01481.1"/>
    <property type="molecule type" value="Genomic_DNA"/>
</dbReference>
<evidence type="ECO:0008006" key="3">
    <source>
        <dbReference type="Google" id="ProtNLM"/>
    </source>
</evidence>